<dbReference type="PANTHER" id="PTHR42775">
    <property type="entry name" value="PERMEASE RV2963-RELATED"/>
    <property type="match status" value="1"/>
</dbReference>
<evidence type="ECO:0000256" key="4">
    <source>
        <dbReference type="ARBA" id="ARBA00022692"/>
    </source>
</evidence>
<dbReference type="PANTHER" id="PTHR42775:SF2">
    <property type="entry name" value="PERMEASE"/>
    <property type="match status" value="1"/>
</dbReference>
<evidence type="ECO:0000313" key="8">
    <source>
        <dbReference type="EMBL" id="MDB7085100.1"/>
    </source>
</evidence>
<keyword evidence="4 7" id="KW-0812">Transmembrane</keyword>
<feature type="transmembrane region" description="Helical" evidence="7">
    <location>
        <begin position="105"/>
        <end position="126"/>
    </location>
</feature>
<dbReference type="Proteomes" id="UP001211987">
    <property type="component" value="Unassembled WGS sequence"/>
</dbReference>
<sequence>MSQILLFFQDQILGMRWLNELIGSILTSIGLNIDEKIGGMLHFFIYDSIKIFILLSVLIYIISYIQSYFPPEKTKKILGRFYGIWANILGALLGTVTPFCSCSSIPIFMGFTSAGLPLGVTFSFLISSPMVDLGALILLMSIFGWKVAVLYVIAGLIISVVGGRLIEKLGMDDQVADFIKQTDNVDVGFVSLTVKDRRNFAKEQVIETVKKVSIYIFVGVAIGSVIHNVIPEHWIQSILGDHNFYSVPLATVVGVPMYADIFGTIPVAESLLLKGAGLGTVLSFMMAVTTLSLPSMIMLSKAVKRKLMIVFVAIVTVGIISVGFMFNIFSFLLM</sequence>
<organism evidence="9 10">
    <name type="scientific">Thomasclavelia ramosa</name>
    <dbReference type="NCBI Taxonomy" id="1547"/>
    <lineage>
        <taxon>Bacteria</taxon>
        <taxon>Bacillati</taxon>
        <taxon>Bacillota</taxon>
        <taxon>Erysipelotrichia</taxon>
        <taxon>Erysipelotrichales</taxon>
        <taxon>Coprobacillaceae</taxon>
        <taxon>Thomasclavelia</taxon>
    </lineage>
</organism>
<feature type="transmembrane region" description="Helical" evidence="7">
    <location>
        <begin position="271"/>
        <end position="295"/>
    </location>
</feature>
<feature type="transmembrane region" description="Helical" evidence="7">
    <location>
        <begin position="133"/>
        <end position="161"/>
    </location>
</feature>
<dbReference type="RefSeq" id="WP_008792622.1">
    <property type="nucleotide sequence ID" value="NZ_AP031443.1"/>
</dbReference>
<dbReference type="InterPro" id="IPR053166">
    <property type="entry name" value="UPF0718_permease"/>
</dbReference>
<dbReference type="EMBL" id="JAQLKE010000030">
    <property type="protein sequence ID" value="MDB7085100.1"/>
    <property type="molecule type" value="Genomic_DNA"/>
</dbReference>
<keyword evidence="5 7" id="KW-1133">Transmembrane helix</keyword>
<gene>
    <name evidence="9" type="ORF">DXB93_14775</name>
    <name evidence="8" type="ORF">PM738_14930</name>
</gene>
<protein>
    <submittedName>
        <fullName evidence="9">Permease</fullName>
    </submittedName>
</protein>
<keyword evidence="3" id="KW-1003">Cell membrane</keyword>
<dbReference type="AlphaFoldDB" id="A0A3E3E9S2"/>
<dbReference type="InterPro" id="IPR005524">
    <property type="entry name" value="DUF318"/>
</dbReference>
<evidence type="ECO:0000256" key="1">
    <source>
        <dbReference type="ARBA" id="ARBA00004651"/>
    </source>
</evidence>
<dbReference type="Pfam" id="PF03773">
    <property type="entry name" value="ArsP_1"/>
    <property type="match status" value="1"/>
</dbReference>
<comment type="subcellular location">
    <subcellularLocation>
        <location evidence="1">Cell membrane</location>
        <topology evidence="1">Multi-pass membrane protein</topology>
    </subcellularLocation>
</comment>
<feature type="transmembrane region" description="Helical" evidence="7">
    <location>
        <begin position="212"/>
        <end position="230"/>
    </location>
</feature>
<dbReference type="Proteomes" id="UP000261032">
    <property type="component" value="Unassembled WGS sequence"/>
</dbReference>
<evidence type="ECO:0000313" key="9">
    <source>
        <dbReference type="EMBL" id="RGD80875.1"/>
    </source>
</evidence>
<reference evidence="8" key="2">
    <citation type="submission" date="2023-01" db="EMBL/GenBank/DDBJ databases">
        <title>Human gut microbiome strain richness.</title>
        <authorList>
            <person name="Chen-Liaw A."/>
        </authorList>
    </citation>
    <scope>NUCLEOTIDE SEQUENCE</scope>
    <source>
        <strain evidence="8">1001217st2_G6_1001217B_191108</strain>
    </source>
</reference>
<keyword evidence="6 7" id="KW-0472">Membrane</keyword>
<feature type="transmembrane region" description="Helical" evidence="7">
    <location>
        <begin position="307"/>
        <end position="333"/>
    </location>
</feature>
<feature type="transmembrane region" description="Helical" evidence="7">
    <location>
        <begin position="77"/>
        <end position="99"/>
    </location>
</feature>
<evidence type="ECO:0000256" key="5">
    <source>
        <dbReference type="ARBA" id="ARBA00022989"/>
    </source>
</evidence>
<dbReference type="EMBL" id="QUSL01000029">
    <property type="protein sequence ID" value="RGD80875.1"/>
    <property type="molecule type" value="Genomic_DNA"/>
</dbReference>
<feature type="transmembrane region" description="Helical" evidence="7">
    <location>
        <begin position="242"/>
        <end position="259"/>
    </location>
</feature>
<accession>A0A3E3E9S2</accession>
<evidence type="ECO:0000313" key="10">
    <source>
        <dbReference type="Proteomes" id="UP000261032"/>
    </source>
</evidence>
<evidence type="ECO:0000256" key="6">
    <source>
        <dbReference type="ARBA" id="ARBA00023136"/>
    </source>
</evidence>
<evidence type="ECO:0000256" key="3">
    <source>
        <dbReference type="ARBA" id="ARBA00022475"/>
    </source>
</evidence>
<proteinExistence type="inferred from homology"/>
<comment type="caution">
    <text evidence="9">The sequence shown here is derived from an EMBL/GenBank/DDBJ whole genome shotgun (WGS) entry which is preliminary data.</text>
</comment>
<evidence type="ECO:0000256" key="7">
    <source>
        <dbReference type="SAM" id="Phobius"/>
    </source>
</evidence>
<name>A0A3E3E9S2_9FIRM</name>
<reference evidence="9 10" key="1">
    <citation type="submission" date="2018-08" db="EMBL/GenBank/DDBJ databases">
        <title>A genome reference for cultivated species of the human gut microbiota.</title>
        <authorList>
            <person name="Zou Y."/>
            <person name="Xue W."/>
            <person name="Luo G."/>
        </authorList>
    </citation>
    <scope>NUCLEOTIDE SEQUENCE [LARGE SCALE GENOMIC DNA]</scope>
    <source>
        <strain evidence="9 10">OM06-4</strain>
    </source>
</reference>
<evidence type="ECO:0000256" key="2">
    <source>
        <dbReference type="ARBA" id="ARBA00006386"/>
    </source>
</evidence>
<comment type="similarity">
    <text evidence="2">Belongs to the UPF0718 family.</text>
</comment>
<feature type="transmembrane region" description="Helical" evidence="7">
    <location>
        <begin position="43"/>
        <end position="65"/>
    </location>
</feature>
<dbReference type="GO" id="GO:0005886">
    <property type="term" value="C:plasma membrane"/>
    <property type="evidence" value="ECO:0007669"/>
    <property type="project" value="UniProtKB-SubCell"/>
</dbReference>